<sequence length="338" mass="37083">MKKSLSGFLGLLMLSAGLYTGAAQADDNLVICYNCPPEWADWAGQIKNIKADTGITVPLDNKNSGQSLAQIMAEKKSPVADVVYLGITSAIEAMKYDVLGTYKPKNWDQIPADLKDPNGHWFAIHSGTIGIFVNKAALEGKPVPQSWADLLKPEYKGMVGYLDPSSAFVGYAAAVAINQASGGSLSNFAPAIDYFKKLKQNQPIVPKQTAYARVLSGEIPILIDFDFNAYRAKYKDHADVAFVIPKEGTVSFPYVMSLVKGAPHQANAEKVLDYIMTDKGQAHWANAFLKPVRNVQIPKDVADKFLPAADYARAKTVNYAQMAKEQEPFQRMYLDQVH</sequence>
<dbReference type="EMBL" id="SMAJ01000002">
    <property type="protein sequence ID" value="TCT10394.1"/>
    <property type="molecule type" value="Genomic_DNA"/>
</dbReference>
<name>A0A4R3M9Y4_9BURK</name>
<gene>
    <name evidence="3" type="ORF">EDC26_102351</name>
</gene>
<dbReference type="PANTHER" id="PTHR30006">
    <property type="entry name" value="THIAMINE-BINDING PERIPLASMIC PROTEIN-RELATED"/>
    <property type="match status" value="1"/>
</dbReference>
<dbReference type="Pfam" id="PF13343">
    <property type="entry name" value="SBP_bac_6"/>
    <property type="match status" value="1"/>
</dbReference>
<accession>A0A4R3M9Y4</accession>
<dbReference type="GO" id="GO:0030976">
    <property type="term" value="F:thiamine pyrophosphate binding"/>
    <property type="evidence" value="ECO:0007669"/>
    <property type="project" value="TreeGrafter"/>
</dbReference>
<dbReference type="CDD" id="cd13549">
    <property type="entry name" value="PBP2_Fbp_like_3"/>
    <property type="match status" value="1"/>
</dbReference>
<dbReference type="GO" id="GO:0015888">
    <property type="term" value="P:thiamine transport"/>
    <property type="evidence" value="ECO:0007669"/>
    <property type="project" value="TreeGrafter"/>
</dbReference>
<dbReference type="Gene3D" id="3.40.190.10">
    <property type="entry name" value="Periplasmic binding protein-like II"/>
    <property type="match status" value="2"/>
</dbReference>
<dbReference type="GO" id="GO:0030975">
    <property type="term" value="F:thiamine binding"/>
    <property type="evidence" value="ECO:0007669"/>
    <property type="project" value="TreeGrafter"/>
</dbReference>
<evidence type="ECO:0000256" key="2">
    <source>
        <dbReference type="SAM" id="SignalP"/>
    </source>
</evidence>
<feature type="signal peptide" evidence="2">
    <location>
        <begin position="1"/>
        <end position="25"/>
    </location>
</feature>
<dbReference type="SUPFAM" id="SSF53850">
    <property type="entry name" value="Periplasmic binding protein-like II"/>
    <property type="match status" value="1"/>
</dbReference>
<dbReference type="GO" id="GO:0030288">
    <property type="term" value="C:outer membrane-bounded periplasmic space"/>
    <property type="evidence" value="ECO:0007669"/>
    <property type="project" value="TreeGrafter"/>
</dbReference>
<dbReference type="RefSeq" id="WP_132579971.1">
    <property type="nucleotide sequence ID" value="NZ_SMAJ01000002.1"/>
</dbReference>
<evidence type="ECO:0000256" key="1">
    <source>
        <dbReference type="ARBA" id="ARBA00022729"/>
    </source>
</evidence>
<dbReference type="AlphaFoldDB" id="A0A4R3M9Y4"/>
<reference evidence="3 4" key="1">
    <citation type="submission" date="2019-03" db="EMBL/GenBank/DDBJ databases">
        <title>Genomic Encyclopedia of Type Strains, Phase IV (KMG-IV): sequencing the most valuable type-strain genomes for metagenomic binning, comparative biology and taxonomic classification.</title>
        <authorList>
            <person name="Goeker M."/>
        </authorList>
    </citation>
    <scope>NUCLEOTIDE SEQUENCE [LARGE SCALE GENOMIC DNA]</scope>
    <source>
        <strain evidence="3 4">DSM 24591</strain>
    </source>
</reference>
<feature type="chain" id="PRO_5020354916" evidence="2">
    <location>
        <begin position="26"/>
        <end position="338"/>
    </location>
</feature>
<dbReference type="Proteomes" id="UP000295525">
    <property type="component" value="Unassembled WGS sequence"/>
</dbReference>
<evidence type="ECO:0000313" key="4">
    <source>
        <dbReference type="Proteomes" id="UP000295525"/>
    </source>
</evidence>
<proteinExistence type="predicted"/>
<dbReference type="OrthoDB" id="366726at2"/>
<organism evidence="3 4">
    <name type="scientific">Paralcaligenes ureilyticus</name>
    <dbReference type="NCBI Taxonomy" id="627131"/>
    <lineage>
        <taxon>Bacteria</taxon>
        <taxon>Pseudomonadati</taxon>
        <taxon>Pseudomonadota</taxon>
        <taxon>Betaproteobacteria</taxon>
        <taxon>Burkholderiales</taxon>
        <taxon>Alcaligenaceae</taxon>
        <taxon>Paralcaligenes</taxon>
    </lineage>
</organism>
<protein>
    <submittedName>
        <fullName evidence="3">Putative spermidine/putrescine transport system substrate-binding protein</fullName>
    </submittedName>
</protein>
<dbReference type="PANTHER" id="PTHR30006:SF2">
    <property type="entry name" value="ABC TRANSPORTER SUBSTRATE-BINDING PROTEIN"/>
    <property type="match status" value="1"/>
</dbReference>
<keyword evidence="1 2" id="KW-0732">Signal</keyword>
<comment type="caution">
    <text evidence="3">The sequence shown here is derived from an EMBL/GenBank/DDBJ whole genome shotgun (WGS) entry which is preliminary data.</text>
</comment>
<keyword evidence="4" id="KW-1185">Reference proteome</keyword>
<evidence type="ECO:0000313" key="3">
    <source>
        <dbReference type="EMBL" id="TCT10394.1"/>
    </source>
</evidence>